<feature type="transmembrane region" description="Helical" evidence="1">
    <location>
        <begin position="7"/>
        <end position="26"/>
    </location>
</feature>
<comment type="caution">
    <text evidence="2">The sequence shown here is derived from an EMBL/GenBank/DDBJ whole genome shotgun (WGS) entry which is preliminary data.</text>
</comment>
<name>A0A3A6QVB5_9VIBR</name>
<organism evidence="2 3">
    <name type="scientific">Vibrio sinensis</name>
    <dbReference type="NCBI Taxonomy" id="2302434"/>
    <lineage>
        <taxon>Bacteria</taxon>
        <taxon>Pseudomonadati</taxon>
        <taxon>Pseudomonadota</taxon>
        <taxon>Gammaproteobacteria</taxon>
        <taxon>Vibrionales</taxon>
        <taxon>Vibrionaceae</taxon>
        <taxon>Vibrio</taxon>
    </lineage>
</organism>
<feature type="transmembrane region" description="Helical" evidence="1">
    <location>
        <begin position="72"/>
        <end position="94"/>
    </location>
</feature>
<proteinExistence type="predicted"/>
<evidence type="ECO:0000256" key="1">
    <source>
        <dbReference type="SAM" id="Phobius"/>
    </source>
</evidence>
<keyword evidence="3" id="KW-1185">Reference proteome</keyword>
<keyword evidence="1" id="KW-0812">Transmembrane</keyword>
<dbReference type="RefSeq" id="WP_120030131.1">
    <property type="nucleotide sequence ID" value="NZ_QVMU01000004.1"/>
</dbReference>
<dbReference type="Proteomes" id="UP000273252">
    <property type="component" value="Unassembled WGS sequence"/>
</dbReference>
<evidence type="ECO:0000313" key="2">
    <source>
        <dbReference type="EMBL" id="RJX72807.1"/>
    </source>
</evidence>
<dbReference type="AlphaFoldDB" id="A0A3A6QVB5"/>
<dbReference type="EMBL" id="QVMU01000004">
    <property type="protein sequence ID" value="RJX72807.1"/>
    <property type="molecule type" value="Genomic_DNA"/>
</dbReference>
<keyword evidence="1" id="KW-0472">Membrane</keyword>
<reference evidence="2 3" key="1">
    <citation type="submission" date="2018-08" db="EMBL/GenBank/DDBJ databases">
        <title>Vibrio isolated from the Eastern China Marginal Seas.</title>
        <authorList>
            <person name="Li Y."/>
        </authorList>
    </citation>
    <scope>NUCLEOTIDE SEQUENCE [LARGE SCALE GENOMIC DNA]</scope>
    <source>
        <strain evidence="2 3">BEI233</strain>
    </source>
</reference>
<dbReference type="Pfam" id="PF10734">
    <property type="entry name" value="DUF2523"/>
    <property type="match status" value="1"/>
</dbReference>
<sequence>MNWLIDVFQYLIDFFYGLFLSIIELVKDVVYFIFNLLLDIVDAIVLGAISLFDPVDVSQYLTGFPPEASWVLGQIGLPQALGMIVTAIGVRIMLQLIPFTRLGS</sequence>
<accession>A0A3A6QVB5</accession>
<protein>
    <submittedName>
        <fullName evidence="2">DUF2523 domain-containing protein</fullName>
    </submittedName>
</protein>
<dbReference type="OrthoDB" id="9154706at2"/>
<dbReference type="InterPro" id="IPR019670">
    <property type="entry name" value="DUF2523"/>
</dbReference>
<evidence type="ECO:0000313" key="3">
    <source>
        <dbReference type="Proteomes" id="UP000273252"/>
    </source>
</evidence>
<gene>
    <name evidence="2" type="ORF">DZ860_06520</name>
</gene>
<feature type="transmembrane region" description="Helical" evidence="1">
    <location>
        <begin position="33"/>
        <end position="52"/>
    </location>
</feature>
<keyword evidence="1" id="KW-1133">Transmembrane helix</keyword>